<name>A0A537J019_9BACT</name>
<evidence type="ECO:0000313" key="10">
    <source>
        <dbReference type="Proteomes" id="UP000318834"/>
    </source>
</evidence>
<evidence type="ECO:0000256" key="3">
    <source>
        <dbReference type="ARBA" id="ARBA00022741"/>
    </source>
</evidence>
<keyword evidence="6 8" id="KW-0030">Aminoacyl-tRNA synthetase</keyword>
<dbReference type="HAMAP" id="MF_00254">
    <property type="entry name" value="Gly_tRNA_synth_alpha"/>
    <property type="match status" value="1"/>
</dbReference>
<evidence type="ECO:0000256" key="2">
    <source>
        <dbReference type="ARBA" id="ARBA00022598"/>
    </source>
</evidence>
<organism evidence="9 10">
    <name type="scientific">Candidatus Segetimicrobium genomatis</name>
    <dbReference type="NCBI Taxonomy" id="2569760"/>
    <lineage>
        <taxon>Bacteria</taxon>
        <taxon>Bacillati</taxon>
        <taxon>Candidatus Sysuimicrobiota</taxon>
        <taxon>Candidatus Sysuimicrobiia</taxon>
        <taxon>Candidatus Sysuimicrobiales</taxon>
        <taxon>Candidatus Segetimicrobiaceae</taxon>
        <taxon>Candidatus Segetimicrobium</taxon>
    </lineage>
</organism>
<dbReference type="FunFam" id="3.30.930.10:FF:000006">
    <property type="entry name" value="Glycine--tRNA ligase alpha subunit"/>
    <property type="match status" value="1"/>
</dbReference>
<keyword evidence="5 8" id="KW-0648">Protein biosynthesis</keyword>
<dbReference type="GO" id="GO:0006426">
    <property type="term" value="P:glycyl-tRNA aminoacylation"/>
    <property type="evidence" value="ECO:0007669"/>
    <property type="project" value="UniProtKB-UniRule"/>
</dbReference>
<dbReference type="SUPFAM" id="SSF55681">
    <property type="entry name" value="Class II aaRS and biotin synthetases"/>
    <property type="match status" value="1"/>
</dbReference>
<keyword evidence="8" id="KW-0963">Cytoplasm</keyword>
<reference evidence="9 10" key="1">
    <citation type="journal article" date="2019" name="Nat. Microbiol.">
        <title>Mediterranean grassland soil C-N compound turnover is dependent on rainfall and depth, and is mediated by genomically divergent microorganisms.</title>
        <authorList>
            <person name="Diamond S."/>
            <person name="Andeer P.F."/>
            <person name="Li Z."/>
            <person name="Crits-Christoph A."/>
            <person name="Burstein D."/>
            <person name="Anantharaman K."/>
            <person name="Lane K.R."/>
            <person name="Thomas B.C."/>
            <person name="Pan C."/>
            <person name="Northen T.R."/>
            <person name="Banfield J.F."/>
        </authorList>
    </citation>
    <scope>NUCLEOTIDE SEQUENCE [LARGE SCALE GENOMIC DNA]</scope>
    <source>
        <strain evidence="9">NP_8</strain>
    </source>
</reference>
<dbReference type="GO" id="GO:0005524">
    <property type="term" value="F:ATP binding"/>
    <property type="evidence" value="ECO:0007669"/>
    <property type="project" value="UniProtKB-UniRule"/>
</dbReference>
<dbReference type="InterPro" id="IPR045864">
    <property type="entry name" value="aa-tRNA-synth_II/BPL/LPL"/>
</dbReference>
<comment type="catalytic activity">
    <reaction evidence="7 8">
        <text>tRNA(Gly) + glycine + ATP = glycyl-tRNA(Gly) + AMP + diphosphate</text>
        <dbReference type="Rhea" id="RHEA:16013"/>
        <dbReference type="Rhea" id="RHEA-COMP:9664"/>
        <dbReference type="Rhea" id="RHEA-COMP:9683"/>
        <dbReference type="ChEBI" id="CHEBI:30616"/>
        <dbReference type="ChEBI" id="CHEBI:33019"/>
        <dbReference type="ChEBI" id="CHEBI:57305"/>
        <dbReference type="ChEBI" id="CHEBI:78442"/>
        <dbReference type="ChEBI" id="CHEBI:78522"/>
        <dbReference type="ChEBI" id="CHEBI:456215"/>
        <dbReference type="EC" id="6.1.1.14"/>
    </reaction>
</comment>
<comment type="caution">
    <text evidence="9">The sequence shown here is derived from an EMBL/GenBank/DDBJ whole genome shotgun (WGS) entry which is preliminary data.</text>
</comment>
<comment type="subcellular location">
    <subcellularLocation>
        <location evidence="8">Cytoplasm</location>
    </subcellularLocation>
</comment>
<comment type="similarity">
    <text evidence="1 8">Belongs to the class-II aminoacyl-tRNA synthetase family.</text>
</comment>
<comment type="subunit">
    <text evidence="8">Tetramer of two alpha and two beta subunits.</text>
</comment>
<keyword evidence="4 8" id="KW-0067">ATP-binding</keyword>
<sequence>MTFQDVVMALEGFWAAQGCVIEQPYDAEVGAGTMHPATFLRALGPEPWRVAFVQPSRRPADGRYGENPNRLFKHYQYQVVLKPSPDDIQDTYLRSLAEVGIRLREHDVRFLEDDWEAPTLGASGLGWQVFLDGNEITQFTYFQQMGGLEVKPVSVEITYGLERITMYIQRRSSVFDVEWAPGITYGELRRQDEAEQSAYGFDRADVEALRGGFGASEAEAMRLLDAGLVLPAYDQVLKCSHLFNLLDARGAITVAERTTLMARSRQLARRCAERYVAKREELGFPLLQVTATKKAGRARPATRRAGGAAHA</sequence>
<protein>
    <recommendedName>
        <fullName evidence="8">Glycine--tRNA ligase alpha subunit</fullName>
        <ecNumber evidence="8">6.1.1.14</ecNumber>
    </recommendedName>
    <alternativeName>
        <fullName evidence="8">Glycyl-tRNA synthetase alpha subunit</fullName>
        <shortName evidence="8">GlyRS</shortName>
    </alternativeName>
</protein>
<gene>
    <name evidence="8 9" type="primary">glyQ</name>
    <name evidence="9" type="ORF">E6H05_02420</name>
</gene>
<accession>A0A537J019</accession>
<dbReference type="InterPro" id="IPR002310">
    <property type="entry name" value="Gly-tRNA_ligase_asu"/>
</dbReference>
<dbReference type="Proteomes" id="UP000318834">
    <property type="component" value="Unassembled WGS sequence"/>
</dbReference>
<evidence type="ECO:0000313" key="9">
    <source>
        <dbReference type="EMBL" id="TMI76877.1"/>
    </source>
</evidence>
<dbReference type="PRINTS" id="PR01044">
    <property type="entry name" value="TRNASYNTHGA"/>
</dbReference>
<dbReference type="EC" id="6.1.1.14" evidence="8"/>
<evidence type="ECO:0000256" key="1">
    <source>
        <dbReference type="ARBA" id="ARBA00008226"/>
    </source>
</evidence>
<evidence type="ECO:0000256" key="7">
    <source>
        <dbReference type="ARBA" id="ARBA00047937"/>
    </source>
</evidence>
<dbReference type="Gene3D" id="3.30.930.10">
    <property type="entry name" value="Bira Bifunctional Protein, Domain 2"/>
    <property type="match status" value="1"/>
</dbReference>
<dbReference type="NCBIfam" id="TIGR00388">
    <property type="entry name" value="glyQ"/>
    <property type="match status" value="1"/>
</dbReference>
<evidence type="ECO:0000256" key="8">
    <source>
        <dbReference type="HAMAP-Rule" id="MF_00254"/>
    </source>
</evidence>
<dbReference type="AlphaFoldDB" id="A0A537J019"/>
<dbReference type="GO" id="GO:0005829">
    <property type="term" value="C:cytosol"/>
    <property type="evidence" value="ECO:0007669"/>
    <property type="project" value="TreeGrafter"/>
</dbReference>
<dbReference type="Pfam" id="PF02091">
    <property type="entry name" value="tRNA-synt_2e"/>
    <property type="match status" value="1"/>
</dbReference>
<dbReference type="InterPro" id="IPR006194">
    <property type="entry name" value="Gly-tRNA-synth_heterodimer"/>
</dbReference>
<evidence type="ECO:0000256" key="5">
    <source>
        <dbReference type="ARBA" id="ARBA00022917"/>
    </source>
</evidence>
<evidence type="ECO:0000256" key="4">
    <source>
        <dbReference type="ARBA" id="ARBA00022840"/>
    </source>
</evidence>
<dbReference type="PANTHER" id="PTHR30075:SF2">
    <property type="entry name" value="GLYCINE--TRNA LIGASE, CHLOROPLASTIC_MITOCHONDRIAL 2"/>
    <property type="match status" value="1"/>
</dbReference>
<dbReference type="PANTHER" id="PTHR30075">
    <property type="entry name" value="GLYCYL-TRNA SYNTHETASE"/>
    <property type="match status" value="1"/>
</dbReference>
<keyword evidence="2 8" id="KW-0436">Ligase</keyword>
<dbReference type="Gene3D" id="1.20.58.180">
    <property type="entry name" value="Class II aaRS and biotin synthetases, domain 2"/>
    <property type="match status" value="1"/>
</dbReference>
<proteinExistence type="inferred from homology"/>
<dbReference type="GO" id="GO:0004820">
    <property type="term" value="F:glycine-tRNA ligase activity"/>
    <property type="evidence" value="ECO:0007669"/>
    <property type="project" value="UniProtKB-UniRule"/>
</dbReference>
<dbReference type="NCBIfam" id="NF006827">
    <property type="entry name" value="PRK09348.1"/>
    <property type="match status" value="1"/>
</dbReference>
<dbReference type="PROSITE" id="PS50861">
    <property type="entry name" value="AA_TRNA_LIGASE_II_GLYAB"/>
    <property type="match status" value="1"/>
</dbReference>
<keyword evidence="3 8" id="KW-0547">Nucleotide-binding</keyword>
<evidence type="ECO:0000256" key="6">
    <source>
        <dbReference type="ARBA" id="ARBA00023146"/>
    </source>
</evidence>
<dbReference type="EMBL" id="VBAP01000009">
    <property type="protein sequence ID" value="TMI76877.1"/>
    <property type="molecule type" value="Genomic_DNA"/>
</dbReference>